<keyword evidence="5" id="KW-0677">Repeat</keyword>
<organism evidence="16 17">
    <name type="scientific">Pleurodeles waltl</name>
    <name type="common">Iberian ribbed newt</name>
    <dbReference type="NCBI Taxonomy" id="8319"/>
    <lineage>
        <taxon>Eukaryota</taxon>
        <taxon>Metazoa</taxon>
        <taxon>Chordata</taxon>
        <taxon>Craniata</taxon>
        <taxon>Vertebrata</taxon>
        <taxon>Euteleostomi</taxon>
        <taxon>Amphibia</taxon>
        <taxon>Batrachia</taxon>
        <taxon>Caudata</taxon>
        <taxon>Salamandroidea</taxon>
        <taxon>Salamandridae</taxon>
        <taxon>Pleurodelinae</taxon>
        <taxon>Pleurodeles</taxon>
    </lineage>
</organism>
<keyword evidence="11" id="KW-0539">Nucleus</keyword>
<dbReference type="EMBL" id="JANPWB010000011">
    <property type="protein sequence ID" value="KAJ1121662.1"/>
    <property type="molecule type" value="Genomic_DNA"/>
</dbReference>
<evidence type="ECO:0000256" key="4">
    <source>
        <dbReference type="ARBA" id="ARBA00022723"/>
    </source>
</evidence>
<evidence type="ECO:0000256" key="3">
    <source>
        <dbReference type="ARBA" id="ARBA00022553"/>
    </source>
</evidence>
<dbReference type="GO" id="GO:0008270">
    <property type="term" value="F:zinc ion binding"/>
    <property type="evidence" value="ECO:0007669"/>
    <property type="project" value="UniProtKB-KW"/>
</dbReference>
<accession>A0AAV7P0B9</accession>
<dbReference type="InterPro" id="IPR036236">
    <property type="entry name" value="Znf_C2H2_sf"/>
</dbReference>
<keyword evidence="17" id="KW-1185">Reference proteome</keyword>
<comment type="subcellular location">
    <subcellularLocation>
        <location evidence="1">Nucleus</location>
    </subcellularLocation>
</comment>
<dbReference type="FunFam" id="3.30.160.60:FF:000446">
    <property type="entry name" value="Zinc finger protein"/>
    <property type="match status" value="1"/>
</dbReference>
<feature type="domain" description="C2H2-type" evidence="14">
    <location>
        <begin position="287"/>
        <end position="314"/>
    </location>
</feature>
<dbReference type="Gene3D" id="6.10.140.140">
    <property type="match status" value="1"/>
</dbReference>
<evidence type="ECO:0000256" key="10">
    <source>
        <dbReference type="ARBA" id="ARBA00023163"/>
    </source>
</evidence>
<sequence length="566" mass="64051">MPHQDSDNVPVTFQDVAASFSDEEWTLLQRWQKELYQNVMKEIQQALHSLGPVIATHVFSLRTKEKEDLNPFEEADSETRHSDDEPSGDGMTTPMISAIIKVEDEAPAQACQDPEGTCNIHHPAGFAAVVSDTAISWARVDGGERDNNPCVSSGQKTTSAVVSETSAVVSESSAVVSERIKEEGEIWPTAYQEPRERQTTHDLEGDLVVTSEFSFSESFTDNNKALLQPKEENEVENTGEPAFTSVLSLPQSFTDNTETFFRLNMEDKGENTTHQLATVSMDEKEFHKCSECRKTFSHEYNLKKHQRIHRNCRIFAYSESEKRCINSLLAVPHLNAFGGMRAFPCSECEKSFSYRTGLVRHQRTHTGLRPFHCMQCKKSFTHKQQLLSHQRTHTGAKPHHCTECEKSFTEKSNLLRHQRTHTGEKLFHCTECDKSFTDKRNLLNHQGVHTGVMPYYCTECEKSFTDMRTLRRHQIIHTGVRPYPCTECEMRIATVSPKSANVCDLLQRQLPNVFPACEALVQTATRFVVTGSLFFAKGDLAQADLESLTCTRATLRSQRLHPTSSH</sequence>
<comment type="caution">
    <text evidence="16">The sequence shown here is derived from an EMBL/GenBank/DDBJ whole genome shotgun (WGS) entry which is preliminary data.</text>
</comment>
<evidence type="ECO:0000313" key="16">
    <source>
        <dbReference type="EMBL" id="KAJ1121662.1"/>
    </source>
</evidence>
<dbReference type="SMART" id="SM00349">
    <property type="entry name" value="KRAB"/>
    <property type="match status" value="1"/>
</dbReference>
<dbReference type="PANTHER" id="PTHR23235">
    <property type="entry name" value="KRUEPPEL-LIKE TRANSCRIPTION FACTOR"/>
    <property type="match status" value="1"/>
</dbReference>
<dbReference type="Proteomes" id="UP001066276">
    <property type="component" value="Chromosome 7"/>
</dbReference>
<dbReference type="GO" id="GO:0000981">
    <property type="term" value="F:DNA-binding transcription factor activity, RNA polymerase II-specific"/>
    <property type="evidence" value="ECO:0007669"/>
    <property type="project" value="TreeGrafter"/>
</dbReference>
<dbReference type="SUPFAM" id="SSF57667">
    <property type="entry name" value="beta-beta-alpha zinc fingers"/>
    <property type="match status" value="4"/>
</dbReference>
<feature type="domain" description="C2H2-type" evidence="14">
    <location>
        <begin position="455"/>
        <end position="482"/>
    </location>
</feature>
<dbReference type="Pfam" id="PF00096">
    <property type="entry name" value="zf-C2H2"/>
    <property type="match status" value="6"/>
</dbReference>
<dbReference type="FunFam" id="3.30.160.60:FF:000540">
    <property type="entry name" value="zinc finger protein 263 isoform X1"/>
    <property type="match status" value="1"/>
</dbReference>
<evidence type="ECO:0000256" key="1">
    <source>
        <dbReference type="ARBA" id="ARBA00004123"/>
    </source>
</evidence>
<evidence type="ECO:0000256" key="5">
    <source>
        <dbReference type="ARBA" id="ARBA00022737"/>
    </source>
</evidence>
<evidence type="ECO:0000259" key="15">
    <source>
        <dbReference type="PROSITE" id="PS50805"/>
    </source>
</evidence>
<reference evidence="16" key="1">
    <citation type="journal article" date="2022" name="bioRxiv">
        <title>Sequencing and chromosome-scale assembly of the giantPleurodeles waltlgenome.</title>
        <authorList>
            <person name="Brown T."/>
            <person name="Elewa A."/>
            <person name="Iarovenko S."/>
            <person name="Subramanian E."/>
            <person name="Araus A.J."/>
            <person name="Petzold A."/>
            <person name="Susuki M."/>
            <person name="Suzuki K.-i.T."/>
            <person name="Hayashi T."/>
            <person name="Toyoda A."/>
            <person name="Oliveira C."/>
            <person name="Osipova E."/>
            <person name="Leigh N.D."/>
            <person name="Simon A."/>
            <person name="Yun M.H."/>
        </authorList>
    </citation>
    <scope>NUCLEOTIDE SEQUENCE</scope>
    <source>
        <strain evidence="16">20211129_DDA</strain>
        <tissue evidence="16">Liver</tissue>
    </source>
</reference>
<evidence type="ECO:0000256" key="6">
    <source>
        <dbReference type="ARBA" id="ARBA00022771"/>
    </source>
</evidence>
<keyword evidence="4" id="KW-0479">Metal-binding</keyword>
<dbReference type="AlphaFoldDB" id="A0AAV7P0B9"/>
<gene>
    <name evidence="16" type="ORF">NDU88_000182</name>
</gene>
<evidence type="ECO:0000256" key="11">
    <source>
        <dbReference type="ARBA" id="ARBA00023242"/>
    </source>
</evidence>
<evidence type="ECO:0000259" key="14">
    <source>
        <dbReference type="PROSITE" id="PS50157"/>
    </source>
</evidence>
<keyword evidence="7" id="KW-0862">Zinc</keyword>
<dbReference type="SMART" id="SM00355">
    <property type="entry name" value="ZnF_C2H2"/>
    <property type="match status" value="6"/>
</dbReference>
<keyword evidence="8" id="KW-0805">Transcription regulation</keyword>
<keyword evidence="3" id="KW-0597">Phosphoprotein</keyword>
<dbReference type="FunFam" id="3.30.160.60:FF:002343">
    <property type="entry name" value="Zinc finger protein 33A"/>
    <property type="match status" value="3"/>
</dbReference>
<feature type="domain" description="C2H2-type" evidence="14">
    <location>
        <begin position="371"/>
        <end position="398"/>
    </location>
</feature>
<evidence type="ECO:0000256" key="8">
    <source>
        <dbReference type="ARBA" id="ARBA00023015"/>
    </source>
</evidence>
<dbReference type="InterPro" id="IPR036051">
    <property type="entry name" value="KRAB_dom_sf"/>
</dbReference>
<dbReference type="InterPro" id="IPR013087">
    <property type="entry name" value="Znf_C2H2_type"/>
</dbReference>
<feature type="domain" description="C2H2-type" evidence="14">
    <location>
        <begin position="343"/>
        <end position="370"/>
    </location>
</feature>
<dbReference type="CDD" id="cd07765">
    <property type="entry name" value="KRAB_A-box"/>
    <property type="match status" value="1"/>
</dbReference>
<feature type="domain" description="KRAB" evidence="15">
    <location>
        <begin position="11"/>
        <end position="92"/>
    </location>
</feature>
<proteinExistence type="inferred from homology"/>
<keyword evidence="10" id="KW-0804">Transcription</keyword>
<dbReference type="Pfam" id="PF01352">
    <property type="entry name" value="KRAB"/>
    <property type="match status" value="1"/>
</dbReference>
<dbReference type="GO" id="GO:0005634">
    <property type="term" value="C:nucleus"/>
    <property type="evidence" value="ECO:0007669"/>
    <property type="project" value="UniProtKB-SubCell"/>
</dbReference>
<dbReference type="Gene3D" id="3.30.160.60">
    <property type="entry name" value="Classic Zinc Finger"/>
    <property type="match status" value="6"/>
</dbReference>
<protein>
    <submittedName>
        <fullName evidence="16">Uncharacterized protein</fullName>
    </submittedName>
</protein>
<keyword evidence="9" id="KW-0238">DNA-binding</keyword>
<dbReference type="PROSITE" id="PS50805">
    <property type="entry name" value="KRAB"/>
    <property type="match status" value="1"/>
</dbReference>
<dbReference type="GO" id="GO:0000978">
    <property type="term" value="F:RNA polymerase II cis-regulatory region sequence-specific DNA binding"/>
    <property type="evidence" value="ECO:0007669"/>
    <property type="project" value="TreeGrafter"/>
</dbReference>
<evidence type="ECO:0000256" key="7">
    <source>
        <dbReference type="ARBA" id="ARBA00022833"/>
    </source>
</evidence>
<evidence type="ECO:0000256" key="2">
    <source>
        <dbReference type="ARBA" id="ARBA00006991"/>
    </source>
</evidence>
<comment type="similarity">
    <text evidence="2">Belongs to the krueppel C2H2-type zinc-finger protein family.</text>
</comment>
<evidence type="ECO:0000256" key="9">
    <source>
        <dbReference type="ARBA" id="ARBA00023125"/>
    </source>
</evidence>
<dbReference type="SUPFAM" id="SSF109640">
    <property type="entry name" value="KRAB domain (Kruppel-associated box)"/>
    <property type="match status" value="1"/>
</dbReference>
<dbReference type="PANTHER" id="PTHR23235:SF178">
    <property type="entry name" value="C2H2-TYPE DOMAIN-CONTAINING PROTEIN-RELATED"/>
    <property type="match status" value="1"/>
</dbReference>
<dbReference type="PROSITE" id="PS00028">
    <property type="entry name" value="ZINC_FINGER_C2H2_1"/>
    <property type="match status" value="6"/>
</dbReference>
<dbReference type="FunFam" id="3.30.160.60:FF:000620">
    <property type="entry name" value="Zinc finger protein 263"/>
    <property type="match status" value="1"/>
</dbReference>
<evidence type="ECO:0000313" key="17">
    <source>
        <dbReference type="Proteomes" id="UP001066276"/>
    </source>
</evidence>
<dbReference type="InterPro" id="IPR001909">
    <property type="entry name" value="KRAB"/>
</dbReference>
<evidence type="ECO:0000256" key="13">
    <source>
        <dbReference type="SAM" id="MobiDB-lite"/>
    </source>
</evidence>
<evidence type="ECO:0000256" key="12">
    <source>
        <dbReference type="PROSITE-ProRule" id="PRU00042"/>
    </source>
</evidence>
<feature type="domain" description="C2H2-type" evidence="14">
    <location>
        <begin position="427"/>
        <end position="454"/>
    </location>
</feature>
<feature type="region of interest" description="Disordered" evidence="13">
    <location>
        <begin position="67"/>
        <end position="91"/>
    </location>
</feature>
<dbReference type="PROSITE" id="PS50157">
    <property type="entry name" value="ZINC_FINGER_C2H2_2"/>
    <property type="match status" value="6"/>
</dbReference>
<feature type="domain" description="C2H2-type" evidence="14">
    <location>
        <begin position="399"/>
        <end position="426"/>
    </location>
</feature>
<name>A0AAV7P0B9_PLEWA</name>
<keyword evidence="6 12" id="KW-0863">Zinc-finger</keyword>